<sequence>MAENEFSSSSSLGLHNTRCYSLEPPSPKVADPAGTPHTTLLDSSRSSRCCNVYIAARKISVALSLDGLMCLARESPALSVSDPSRTLAALYCSFRRHRRRQRSLHHMGP</sequence>
<evidence type="ECO:0000313" key="4">
    <source>
        <dbReference type="Proteomes" id="UP000697297"/>
    </source>
</evidence>
<dbReference type="Proteomes" id="UP000738402">
    <property type="component" value="Unassembled WGS sequence"/>
</dbReference>
<name>A0AAN6D1Y8_9ASCO</name>
<dbReference type="Proteomes" id="UP000697297">
    <property type="component" value="Unassembled WGS sequence"/>
</dbReference>
<accession>A0AAN6D1Y8</accession>
<proteinExistence type="predicted"/>
<reference evidence="2 4" key="1">
    <citation type="journal article" date="2021" name="G3 (Bethesda)">
        <title>Genomic diversity, chromosomal rearrangements, and interspecies hybridization in the ogataea polymorpha species complex.</title>
        <authorList>
            <person name="Hanson S.J."/>
            <person name="Cinneide E.O."/>
            <person name="Salzberg L.I."/>
            <person name="Wolfe K.H."/>
            <person name="McGowan J."/>
            <person name="Fitzpatrick D.A."/>
            <person name="Matlin K."/>
        </authorList>
    </citation>
    <scope>NUCLEOTIDE SEQUENCE</scope>
    <source>
        <strain evidence="3">81-436-3</strain>
        <strain evidence="2">83-405-1</strain>
    </source>
</reference>
<keyword evidence="4" id="KW-1185">Reference proteome</keyword>
<organism evidence="2 5">
    <name type="scientific">Ogataea haglerorum</name>
    <dbReference type="NCBI Taxonomy" id="1937702"/>
    <lineage>
        <taxon>Eukaryota</taxon>
        <taxon>Fungi</taxon>
        <taxon>Dikarya</taxon>
        <taxon>Ascomycota</taxon>
        <taxon>Saccharomycotina</taxon>
        <taxon>Pichiomycetes</taxon>
        <taxon>Pichiales</taxon>
        <taxon>Pichiaceae</taxon>
        <taxon>Ogataea</taxon>
    </lineage>
</organism>
<gene>
    <name evidence="2" type="ORF">KL933_004808</name>
    <name evidence="3" type="ORF">KL946_004767</name>
</gene>
<feature type="region of interest" description="Disordered" evidence="1">
    <location>
        <begin position="1"/>
        <end position="44"/>
    </location>
</feature>
<protein>
    <submittedName>
        <fullName evidence="2">Uncharacterized protein</fullName>
    </submittedName>
</protein>
<evidence type="ECO:0000256" key="1">
    <source>
        <dbReference type="SAM" id="MobiDB-lite"/>
    </source>
</evidence>
<evidence type="ECO:0000313" key="2">
    <source>
        <dbReference type="EMBL" id="KAG7724304.1"/>
    </source>
</evidence>
<dbReference type="EMBL" id="JAHLUH010000017">
    <property type="protein sequence ID" value="KAG7724304.1"/>
    <property type="molecule type" value="Genomic_DNA"/>
</dbReference>
<evidence type="ECO:0000313" key="3">
    <source>
        <dbReference type="EMBL" id="KAG7762120.1"/>
    </source>
</evidence>
<dbReference type="EMBL" id="JAHLUN010000016">
    <property type="protein sequence ID" value="KAG7762120.1"/>
    <property type="molecule type" value="Genomic_DNA"/>
</dbReference>
<evidence type="ECO:0000313" key="5">
    <source>
        <dbReference type="Proteomes" id="UP000738402"/>
    </source>
</evidence>
<comment type="caution">
    <text evidence="2">The sequence shown here is derived from an EMBL/GenBank/DDBJ whole genome shotgun (WGS) entry which is preliminary data.</text>
</comment>
<feature type="compositionally biased region" description="Polar residues" evidence="1">
    <location>
        <begin position="1"/>
        <end position="14"/>
    </location>
</feature>
<dbReference type="AlphaFoldDB" id="A0AAN6D1Y8"/>